<reference evidence="3 4" key="1">
    <citation type="journal article" date="2016" name="Mol. Biol. Evol.">
        <title>Comparative Genomics of Early-Diverging Mushroom-Forming Fungi Provides Insights into the Origins of Lignocellulose Decay Capabilities.</title>
        <authorList>
            <person name="Nagy L.G."/>
            <person name="Riley R."/>
            <person name="Tritt A."/>
            <person name="Adam C."/>
            <person name="Daum C."/>
            <person name="Floudas D."/>
            <person name="Sun H."/>
            <person name="Yadav J.S."/>
            <person name="Pangilinan J."/>
            <person name="Larsson K.H."/>
            <person name="Matsuura K."/>
            <person name="Barry K."/>
            <person name="Labutti K."/>
            <person name="Kuo R."/>
            <person name="Ohm R.A."/>
            <person name="Bhattacharya S.S."/>
            <person name="Shirouzu T."/>
            <person name="Yoshinaga Y."/>
            <person name="Martin F.M."/>
            <person name="Grigoriev I.V."/>
            <person name="Hibbett D.S."/>
        </authorList>
    </citation>
    <scope>NUCLEOTIDE SEQUENCE [LARGE SCALE GENOMIC DNA]</scope>
    <source>
        <strain evidence="3 4">TUFC12733</strain>
    </source>
</reference>
<dbReference type="OrthoDB" id="367221at2759"/>
<dbReference type="GO" id="GO:0003723">
    <property type="term" value="F:RNA binding"/>
    <property type="evidence" value="ECO:0007669"/>
    <property type="project" value="UniProtKB-UniRule"/>
</dbReference>
<dbReference type="PROSITE" id="PS51165">
    <property type="entry name" value="THUMP"/>
    <property type="match status" value="1"/>
</dbReference>
<organism evidence="3 4">
    <name type="scientific">Calocera viscosa (strain TUFC12733)</name>
    <dbReference type="NCBI Taxonomy" id="1330018"/>
    <lineage>
        <taxon>Eukaryota</taxon>
        <taxon>Fungi</taxon>
        <taxon>Dikarya</taxon>
        <taxon>Basidiomycota</taxon>
        <taxon>Agaricomycotina</taxon>
        <taxon>Dacrymycetes</taxon>
        <taxon>Dacrymycetales</taxon>
        <taxon>Dacrymycetaceae</taxon>
        <taxon>Calocera</taxon>
    </lineage>
</organism>
<dbReference type="PANTHER" id="PTHR13452">
    <property type="entry name" value="THUMP DOMAIN CONTAINING PROTEIN 1-RELATED"/>
    <property type="match status" value="1"/>
</dbReference>
<keyword evidence="1" id="KW-0694">RNA-binding</keyword>
<evidence type="ECO:0000313" key="4">
    <source>
        <dbReference type="Proteomes" id="UP000076738"/>
    </source>
</evidence>
<proteinExistence type="predicted"/>
<dbReference type="InterPro" id="IPR040183">
    <property type="entry name" value="THUMPD1-like"/>
</dbReference>
<sequence>MASKRQKASRTNYFKREQAGRIDGPGVFVTCVRGKERQSVSELYDVFESIAADLWPEGTAEVTLLDEAQEEEEGDVEGEIMRELQTLKRPRKEKRFSSVHTETACFLFISCRPPVLPVPLAHAYLSEVLSTGRARTRYVNRLLPAAGVCTANLPEVLALAKGVLRETFEDGSAYRYKIELSIINHSKLSKDVLIPPLAELVPKDRGHTVDLKHPEVVILVQVFKVWCGVSVVRDWQRFRRWNVMQLAEAAGPKPEGEEDGREKVLDALADAPEPNGEPQALEEGT</sequence>
<dbReference type="SUPFAM" id="SSF143437">
    <property type="entry name" value="THUMP domain-like"/>
    <property type="match status" value="1"/>
</dbReference>
<evidence type="ECO:0000256" key="1">
    <source>
        <dbReference type="PROSITE-ProRule" id="PRU00529"/>
    </source>
</evidence>
<dbReference type="GO" id="GO:0006400">
    <property type="term" value="P:tRNA modification"/>
    <property type="evidence" value="ECO:0007669"/>
    <property type="project" value="InterPro"/>
</dbReference>
<name>A0A167GMA8_CALVF</name>
<dbReference type="Gene3D" id="3.30.2300.10">
    <property type="entry name" value="THUMP superfamily"/>
    <property type="match status" value="1"/>
</dbReference>
<dbReference type="Proteomes" id="UP000076738">
    <property type="component" value="Unassembled WGS sequence"/>
</dbReference>
<keyword evidence="4" id="KW-1185">Reference proteome</keyword>
<feature type="domain" description="THUMP" evidence="2">
    <location>
        <begin position="127"/>
        <end position="233"/>
    </location>
</feature>
<accession>A0A167GMA8</accession>
<dbReference type="PANTHER" id="PTHR13452:SF10">
    <property type="entry name" value="THUMP DOMAIN-CONTAINING PROTEIN 1"/>
    <property type="match status" value="1"/>
</dbReference>
<dbReference type="InterPro" id="IPR004114">
    <property type="entry name" value="THUMP_dom"/>
</dbReference>
<dbReference type="SMART" id="SM00981">
    <property type="entry name" value="THUMP"/>
    <property type="match status" value="1"/>
</dbReference>
<dbReference type="STRING" id="1330018.A0A167GMA8"/>
<dbReference type="Pfam" id="PF02926">
    <property type="entry name" value="THUMP"/>
    <property type="match status" value="1"/>
</dbReference>
<dbReference type="CDD" id="cd11717">
    <property type="entry name" value="THUMP_THUMPD1_like"/>
    <property type="match status" value="1"/>
</dbReference>
<dbReference type="AlphaFoldDB" id="A0A167GMA8"/>
<dbReference type="EMBL" id="KV417336">
    <property type="protein sequence ID" value="KZO90706.1"/>
    <property type="molecule type" value="Genomic_DNA"/>
</dbReference>
<evidence type="ECO:0000259" key="2">
    <source>
        <dbReference type="PROSITE" id="PS51165"/>
    </source>
</evidence>
<gene>
    <name evidence="3" type="ORF">CALVIDRAFT_388311</name>
</gene>
<protein>
    <recommendedName>
        <fullName evidence="2">THUMP domain-containing protein</fullName>
    </recommendedName>
</protein>
<evidence type="ECO:0000313" key="3">
    <source>
        <dbReference type="EMBL" id="KZO90706.1"/>
    </source>
</evidence>